<dbReference type="OrthoDB" id="9156778at2"/>
<organism evidence="1 3">
    <name type="scientific">Chitinophaga sancti</name>
    <dbReference type="NCBI Taxonomy" id="1004"/>
    <lineage>
        <taxon>Bacteria</taxon>
        <taxon>Pseudomonadati</taxon>
        <taxon>Bacteroidota</taxon>
        <taxon>Chitinophagia</taxon>
        <taxon>Chitinophagales</taxon>
        <taxon>Chitinophagaceae</taxon>
        <taxon>Chitinophaga</taxon>
    </lineage>
</organism>
<reference evidence="2 4" key="2">
    <citation type="submission" date="2023-11" db="EMBL/GenBank/DDBJ databases">
        <title>MicrobeMod: A computational toolkit for identifying prokaryotic methylation and restriction-modification with nanopore sequencing.</title>
        <authorList>
            <person name="Crits-Christoph A."/>
            <person name="Kang S.C."/>
            <person name="Lee H."/>
            <person name="Ostrov N."/>
        </authorList>
    </citation>
    <scope>NUCLEOTIDE SEQUENCE [LARGE SCALE GENOMIC DNA]</scope>
    <source>
        <strain evidence="2 4">ATCC 23090</strain>
    </source>
</reference>
<name>A0A1K1QWL8_9BACT</name>
<evidence type="ECO:0000313" key="2">
    <source>
        <dbReference type="EMBL" id="WQG92409.1"/>
    </source>
</evidence>
<dbReference type="EMBL" id="FPIZ01000009">
    <property type="protein sequence ID" value="SFW64287.1"/>
    <property type="molecule type" value="Genomic_DNA"/>
</dbReference>
<keyword evidence="4" id="KW-1185">Reference proteome</keyword>
<evidence type="ECO:0000313" key="4">
    <source>
        <dbReference type="Proteomes" id="UP001326715"/>
    </source>
</evidence>
<gene>
    <name evidence="1" type="ORF">SAMN05661012_03159</name>
    <name evidence="2" type="ORF">SR876_12915</name>
</gene>
<dbReference type="Proteomes" id="UP001326715">
    <property type="component" value="Chromosome"/>
</dbReference>
<dbReference type="EMBL" id="CP140154">
    <property type="protein sequence ID" value="WQG92409.1"/>
    <property type="molecule type" value="Genomic_DNA"/>
</dbReference>
<evidence type="ECO:0000313" key="3">
    <source>
        <dbReference type="Proteomes" id="UP000183788"/>
    </source>
</evidence>
<dbReference type="AlphaFoldDB" id="A0A1K1QWL8"/>
<protein>
    <submittedName>
        <fullName evidence="1">Uncharacterized protein</fullName>
    </submittedName>
</protein>
<evidence type="ECO:0000313" key="1">
    <source>
        <dbReference type="EMBL" id="SFW64287.1"/>
    </source>
</evidence>
<dbReference type="RefSeq" id="WP_072362073.1">
    <property type="nucleotide sequence ID" value="NZ_CBHWAX010000007.1"/>
</dbReference>
<dbReference type="STRING" id="1004.SAMN05661012_03159"/>
<reference evidence="1 3" key="1">
    <citation type="submission" date="2016-11" db="EMBL/GenBank/DDBJ databases">
        <authorList>
            <person name="Jaros S."/>
            <person name="Januszkiewicz K."/>
            <person name="Wedrychowicz H."/>
        </authorList>
    </citation>
    <scope>NUCLEOTIDE SEQUENCE [LARGE SCALE GENOMIC DNA]</scope>
    <source>
        <strain evidence="1 3">DSM 784</strain>
    </source>
</reference>
<accession>A0A1K1QWL8</accession>
<sequence>MENLKIPGLSAEQLFTRQTFLLQSFISKSAITNSNTTWEELSCVGYNPSKGKLEAIVSIKQSSGYSGGLCSNGSKEYVRFFVDFKDGSGFQDMGYTSFKVADISEAPAGPQHPLKYMTFLYINDEKYRRFLSCNQAVIPTVRAVLSWNTIPSADPNAVPYYGSVKNVHIQLPRKKFIIWDDIFTLLNVKEKPDFLANIDLQAKVDLPPVVSVPPLEQLYTSYKRAEVPDHRTFYPSVAAKISNGTKFYKAVSGYNLADISKLKVDISAISKIILQPVGQADVTFEEVTCVGLNTAQDTLGAVIKVKKNSGFSGDMCHAGSQEHVAFWADWDNNGTFTQYLGTASVTVHDISNIPEDGLYYNVDLPINLSKHIRSCTNPNIIRVRAVLSWSSLPSTTNPNALNTWGNRVDAVVQIRPSQAAHVEGELTLVGGVDRDSIDTVSFLVNASSSPTRDNNRPYGGWVSFHGIINRNGFNGEIKYKIEYKKYGAADSTYAPVSTAESFAMIDFNPDPNLEYADAQNPADGWFIYKANPALGIYNEYNYLAGWSTGGLADGKYTIRFSHYDATGTVVYPDTFSVVICNEPMTISPTANTSLDVSKSIDLVITGGDCHCYDKTDANHMINGALRATHPYFANWDFSLQPSSHTNGAFPVPLNHYYNSIGDNGDANLPWSLDVKGMDTCGYALSISAQTRVILNSSTQFPWYGVKAVGFSVSQKCPNA</sequence>
<dbReference type="Proteomes" id="UP000183788">
    <property type="component" value="Unassembled WGS sequence"/>
</dbReference>
<proteinExistence type="predicted"/>